<accession>A0ABW8YRG0</accession>
<keyword evidence="2" id="KW-1185">Reference proteome</keyword>
<evidence type="ECO:0000313" key="2">
    <source>
        <dbReference type="Proteomes" id="UP001629244"/>
    </source>
</evidence>
<reference evidence="1 2" key="1">
    <citation type="submission" date="2024-06" db="EMBL/GenBank/DDBJ databases">
        <authorList>
            <person name="Kaempfer P."/>
            <person name="Viver T."/>
        </authorList>
    </citation>
    <scope>NUCLEOTIDE SEQUENCE [LARGE SCALE GENOMIC DNA]</scope>
    <source>
        <strain evidence="1 2">ST-64</strain>
    </source>
</reference>
<proteinExistence type="predicted"/>
<dbReference type="Gene3D" id="1.25.40.10">
    <property type="entry name" value="Tetratricopeptide repeat domain"/>
    <property type="match status" value="1"/>
</dbReference>
<name>A0ABW8YRG0_9SPHN</name>
<evidence type="ECO:0000313" key="1">
    <source>
        <dbReference type="EMBL" id="MFL9842032.1"/>
    </source>
</evidence>
<dbReference type="InterPro" id="IPR011990">
    <property type="entry name" value="TPR-like_helical_dom_sf"/>
</dbReference>
<dbReference type="EMBL" id="JBELQC010000002">
    <property type="protein sequence ID" value="MFL9842032.1"/>
    <property type="molecule type" value="Genomic_DNA"/>
</dbReference>
<organism evidence="1 2">
    <name type="scientific">Sphingomonas plantiphila</name>
    <dbReference type="NCBI Taxonomy" id="3163295"/>
    <lineage>
        <taxon>Bacteria</taxon>
        <taxon>Pseudomonadati</taxon>
        <taxon>Pseudomonadota</taxon>
        <taxon>Alphaproteobacteria</taxon>
        <taxon>Sphingomonadales</taxon>
        <taxon>Sphingomonadaceae</taxon>
        <taxon>Sphingomonas</taxon>
    </lineage>
</organism>
<dbReference type="Pfam" id="PF13424">
    <property type="entry name" value="TPR_12"/>
    <property type="match status" value="1"/>
</dbReference>
<sequence>MQSPPATAYQSARLPVPPEGIAAFERRDYGTAAESFVPAFERCKAERPTGDACAELAKAVAVLVATAGNDKVEDVILGAQQYIDRNVGPESIDALAMLGAVTSYYDRLTNFQKYLPAAERRLAVARKLQGPTGRVTVISAVGLCIVQWNLGQGQAAVDLLSPIAGQLPDNTPEAAVLSGRVHECLGMAYYSMDRDREAEPAFRKALALFERAEGESGELALDAMASLTNTLRRLDRIDEARLLAARIDKLARPGSKARERVAWWSSIPAADPVAAARTELASVERQYGATSPVTDMAAATLGVALIDAGKLAEAEPYVQRLEAAAINPANPASFRIKLLIGQVVLTIKRYPQRLDRVVPVIERLVTLAKQSGAGSDRLLIDYQMYAGTSLLLTGQPGRAYPFLSDAGDLLMMRLASYSDFDAAAQKETRQYSPIFKFQVAASWSLAARR</sequence>
<dbReference type="Proteomes" id="UP001629244">
    <property type="component" value="Unassembled WGS sequence"/>
</dbReference>
<dbReference type="SUPFAM" id="SSF48452">
    <property type="entry name" value="TPR-like"/>
    <property type="match status" value="1"/>
</dbReference>
<comment type="caution">
    <text evidence="1">The sequence shown here is derived from an EMBL/GenBank/DDBJ whole genome shotgun (WGS) entry which is preliminary data.</text>
</comment>
<protein>
    <submittedName>
        <fullName evidence="1">Tetratricopeptide repeat protein</fullName>
    </submittedName>
</protein>
<dbReference type="RefSeq" id="WP_408079298.1">
    <property type="nucleotide sequence ID" value="NZ_JBELQC010000002.1"/>
</dbReference>
<gene>
    <name evidence="1" type="ORF">ABS767_13740</name>
</gene>